<sequence>MHRQKSLEPFTRHFNGQKLLDMLDIQERGPNTTISEVSGAFHAHFNGQKLLDMLDIQKRGPNTTISGEYFLEQGYAVIFMHRQMSLEPFTRHFNGQKLLDMLDIQERGPNTTISGEYFLEQGYAVSFMHRQKSLEPFTRHFNGQKLLDMLDIQECGPNSTISVKPDSVDVLAPILVRYKAAHAAGAILHVSFTTVSEYFWLLRAACECLANLGPRALLYLAAAVSDFYVPKDRVCFWLLRAACECLANLGPRALLYLAAAVSDFYVPKDRVCFWLLRAACECLANLGPRALLYLAAAVSDFYVPKDRVCFWLLRAACECLANLGPRALLYLAAAVSDFYVPKDRVEDVKFTTVSECFWLLRAACECLANLGPRALLYLAAAVSDFYLLAPLVSVWVPEAYVVSFKLETDDAILVTKARAALDKYKHKMVVANLMQTRHHRVILVSPDSSQEITLTREEVHAGVDIEASIVCAIVRLHGEYCSGEAGYTRGAR</sequence>
<evidence type="ECO:0000313" key="2">
    <source>
        <dbReference type="Proteomes" id="UP000037510"/>
    </source>
</evidence>
<dbReference type="InterPro" id="IPR035929">
    <property type="entry name" value="CoaB-like_sf"/>
</dbReference>
<dbReference type="EMBL" id="JTDY01002756">
    <property type="protein sequence ID" value="KOB70779.1"/>
    <property type="molecule type" value="Genomic_DNA"/>
</dbReference>
<reference evidence="1 2" key="1">
    <citation type="journal article" date="2015" name="Genome Biol. Evol.">
        <title>The genome of winter moth (Operophtera brumata) provides a genomic perspective on sexual dimorphism and phenology.</title>
        <authorList>
            <person name="Derks M.F."/>
            <person name="Smit S."/>
            <person name="Salis L."/>
            <person name="Schijlen E."/>
            <person name="Bossers A."/>
            <person name="Mateman C."/>
            <person name="Pijl A.S."/>
            <person name="de Ridder D."/>
            <person name="Groenen M.A."/>
            <person name="Visser M.E."/>
            <person name="Megens H.J."/>
        </authorList>
    </citation>
    <scope>NUCLEOTIDE SEQUENCE [LARGE SCALE GENOMIC DNA]</scope>
    <source>
        <strain evidence="1">WM2013NL</strain>
        <tissue evidence="1">Head and thorax</tissue>
    </source>
</reference>
<dbReference type="Proteomes" id="UP000037510">
    <property type="component" value="Unassembled WGS sequence"/>
</dbReference>
<accession>A0A0L7L669</accession>
<evidence type="ECO:0000313" key="1">
    <source>
        <dbReference type="EMBL" id="KOB70779.1"/>
    </source>
</evidence>
<keyword evidence="2" id="KW-1185">Reference proteome</keyword>
<comment type="caution">
    <text evidence="1">The sequence shown here is derived from an EMBL/GenBank/DDBJ whole genome shotgun (WGS) entry which is preliminary data.</text>
</comment>
<feature type="non-terminal residue" evidence="1">
    <location>
        <position position="492"/>
    </location>
</feature>
<dbReference type="SUPFAM" id="SSF102645">
    <property type="entry name" value="CoaB-like"/>
    <property type="match status" value="3"/>
</dbReference>
<name>A0A0L7L669_OPEBR</name>
<organism evidence="1 2">
    <name type="scientific">Operophtera brumata</name>
    <name type="common">Winter moth</name>
    <name type="synonym">Phalaena brumata</name>
    <dbReference type="NCBI Taxonomy" id="104452"/>
    <lineage>
        <taxon>Eukaryota</taxon>
        <taxon>Metazoa</taxon>
        <taxon>Ecdysozoa</taxon>
        <taxon>Arthropoda</taxon>
        <taxon>Hexapoda</taxon>
        <taxon>Insecta</taxon>
        <taxon>Pterygota</taxon>
        <taxon>Neoptera</taxon>
        <taxon>Endopterygota</taxon>
        <taxon>Lepidoptera</taxon>
        <taxon>Glossata</taxon>
        <taxon>Ditrysia</taxon>
        <taxon>Geometroidea</taxon>
        <taxon>Geometridae</taxon>
        <taxon>Larentiinae</taxon>
        <taxon>Operophtera</taxon>
    </lineage>
</organism>
<dbReference type="STRING" id="104452.A0A0L7L669"/>
<dbReference type="Gene3D" id="3.40.50.10300">
    <property type="entry name" value="CoaB-like"/>
    <property type="match status" value="6"/>
</dbReference>
<protein>
    <submittedName>
        <fullName evidence="1">Uncharacterized protein</fullName>
    </submittedName>
</protein>
<dbReference type="AlphaFoldDB" id="A0A0L7L669"/>
<proteinExistence type="predicted"/>
<dbReference type="PANTHER" id="PTHR12290">
    <property type="entry name" value="CORNICHON-RELATED"/>
    <property type="match status" value="1"/>
</dbReference>
<feature type="non-terminal residue" evidence="1">
    <location>
        <position position="1"/>
    </location>
</feature>
<gene>
    <name evidence="1" type="ORF">OBRU01_14698</name>
</gene>